<dbReference type="OrthoDB" id="9801841at2"/>
<dbReference type="RefSeq" id="WP_123401130.1">
    <property type="nucleotide sequence ID" value="NZ_RJVI01000002.1"/>
</dbReference>
<dbReference type="Gene3D" id="1.10.510.10">
    <property type="entry name" value="Transferase(Phosphotransferase) domain 1"/>
    <property type="match status" value="1"/>
</dbReference>
<keyword evidence="6 7" id="KW-0067">ATP-binding</keyword>
<keyword evidence="5 10" id="KW-0418">Kinase</keyword>
<organism evidence="10 11">
    <name type="scientific">Inmirania thermothiophila</name>
    <dbReference type="NCBI Taxonomy" id="1750597"/>
    <lineage>
        <taxon>Bacteria</taxon>
        <taxon>Pseudomonadati</taxon>
        <taxon>Pseudomonadota</taxon>
        <taxon>Gammaproteobacteria</taxon>
        <taxon>Chromatiales</taxon>
        <taxon>Ectothiorhodospiraceae</taxon>
        <taxon>Inmirania</taxon>
    </lineage>
</organism>
<dbReference type="InterPro" id="IPR016024">
    <property type="entry name" value="ARM-type_fold"/>
</dbReference>
<evidence type="ECO:0000313" key="11">
    <source>
        <dbReference type="Proteomes" id="UP000276634"/>
    </source>
</evidence>
<dbReference type="Gene3D" id="3.30.200.20">
    <property type="entry name" value="Phosphorylase Kinase, domain 1"/>
    <property type="match status" value="1"/>
</dbReference>
<dbReference type="PANTHER" id="PTHR43289:SF6">
    <property type="entry name" value="SERINE_THREONINE-PROTEIN KINASE NEKL-3"/>
    <property type="match status" value="1"/>
</dbReference>
<dbReference type="AlphaFoldDB" id="A0A3N1Y0W2"/>
<dbReference type="SUPFAM" id="SSF56112">
    <property type="entry name" value="Protein kinase-like (PK-like)"/>
    <property type="match status" value="1"/>
</dbReference>
<keyword evidence="4 7" id="KW-0547">Nucleotide-binding</keyword>
<dbReference type="Gene3D" id="1.25.10.10">
    <property type="entry name" value="Leucine-rich Repeat Variant"/>
    <property type="match status" value="3"/>
</dbReference>
<accession>A0A3N1Y0W2</accession>
<keyword evidence="11" id="KW-1185">Reference proteome</keyword>
<dbReference type="Pfam" id="PF03130">
    <property type="entry name" value="HEAT_PBS"/>
    <property type="match status" value="1"/>
</dbReference>
<evidence type="ECO:0000256" key="2">
    <source>
        <dbReference type="ARBA" id="ARBA00022527"/>
    </source>
</evidence>
<evidence type="ECO:0000256" key="5">
    <source>
        <dbReference type="ARBA" id="ARBA00022777"/>
    </source>
</evidence>
<gene>
    <name evidence="10" type="ORF">EDC57_1349</name>
</gene>
<evidence type="ECO:0000256" key="4">
    <source>
        <dbReference type="ARBA" id="ARBA00022741"/>
    </source>
</evidence>
<dbReference type="PROSITE" id="PS00107">
    <property type="entry name" value="PROTEIN_KINASE_ATP"/>
    <property type="match status" value="1"/>
</dbReference>
<dbReference type="PROSITE" id="PS00108">
    <property type="entry name" value="PROTEIN_KINASE_ST"/>
    <property type="match status" value="1"/>
</dbReference>
<dbReference type="GO" id="GO:0004674">
    <property type="term" value="F:protein serine/threonine kinase activity"/>
    <property type="evidence" value="ECO:0007669"/>
    <property type="project" value="UniProtKB-KW"/>
</dbReference>
<dbReference type="CDD" id="cd14014">
    <property type="entry name" value="STKc_PknB_like"/>
    <property type="match status" value="1"/>
</dbReference>
<dbReference type="InterPro" id="IPR008271">
    <property type="entry name" value="Ser/Thr_kinase_AS"/>
</dbReference>
<evidence type="ECO:0000256" key="7">
    <source>
        <dbReference type="PROSITE-ProRule" id="PRU10141"/>
    </source>
</evidence>
<dbReference type="InterPro" id="IPR004155">
    <property type="entry name" value="PBS_lyase_HEAT"/>
</dbReference>
<dbReference type="Proteomes" id="UP000276634">
    <property type="component" value="Unassembled WGS sequence"/>
</dbReference>
<dbReference type="EMBL" id="RJVI01000002">
    <property type="protein sequence ID" value="ROR32158.1"/>
    <property type="molecule type" value="Genomic_DNA"/>
</dbReference>
<dbReference type="EC" id="2.7.11.1" evidence="1"/>
<evidence type="ECO:0000256" key="6">
    <source>
        <dbReference type="ARBA" id="ARBA00022840"/>
    </source>
</evidence>
<evidence type="ECO:0000259" key="9">
    <source>
        <dbReference type="PROSITE" id="PS50011"/>
    </source>
</evidence>
<dbReference type="SMART" id="SM00220">
    <property type="entry name" value="S_TKc"/>
    <property type="match status" value="1"/>
</dbReference>
<dbReference type="InterPro" id="IPR000719">
    <property type="entry name" value="Prot_kinase_dom"/>
</dbReference>
<dbReference type="InterPro" id="IPR017441">
    <property type="entry name" value="Protein_kinase_ATP_BS"/>
</dbReference>
<protein>
    <recommendedName>
        <fullName evidence="1">non-specific serine/threonine protein kinase</fullName>
        <ecNumber evidence="1">2.7.11.1</ecNumber>
    </recommendedName>
</protein>
<dbReference type="SUPFAM" id="SSF48371">
    <property type="entry name" value="ARM repeat"/>
    <property type="match status" value="1"/>
</dbReference>
<name>A0A3N1Y0W2_9GAMM</name>
<evidence type="ECO:0000256" key="3">
    <source>
        <dbReference type="ARBA" id="ARBA00022679"/>
    </source>
</evidence>
<dbReference type="Pfam" id="PF00069">
    <property type="entry name" value="Pkinase"/>
    <property type="match status" value="1"/>
</dbReference>
<dbReference type="GO" id="GO:0005524">
    <property type="term" value="F:ATP binding"/>
    <property type="evidence" value="ECO:0007669"/>
    <property type="project" value="UniProtKB-UniRule"/>
</dbReference>
<evidence type="ECO:0000256" key="1">
    <source>
        <dbReference type="ARBA" id="ARBA00012513"/>
    </source>
</evidence>
<dbReference type="FunFam" id="1.10.510.10:FF:000021">
    <property type="entry name" value="Serine/threonine protein kinase"/>
    <property type="match status" value="1"/>
</dbReference>
<comment type="caution">
    <text evidence="10">The sequence shown here is derived from an EMBL/GenBank/DDBJ whole genome shotgun (WGS) entry which is preliminary data.</text>
</comment>
<dbReference type="InterPro" id="IPR011989">
    <property type="entry name" value="ARM-like"/>
</dbReference>
<dbReference type="PANTHER" id="PTHR43289">
    <property type="entry name" value="MITOGEN-ACTIVATED PROTEIN KINASE KINASE KINASE 20-RELATED"/>
    <property type="match status" value="1"/>
</dbReference>
<sequence length="798" mass="86752">MGLLDGLRTRKAVATVAASPSPSTPRVAEAVLRLKQVPEAAVEALLEALDGAAHPETVLAVLNTFLDNATLPRFLEALAGGGRAGDAVARLLAQSRRYDPSLLLPAYLDPAIPKAPLARILEAQRERLDARGLVRLLAQAPEEGRAAVLRLLEAVASPSMVPELARLCAARDPAIRLAAARILRRFSGEAVRDALLPLLQDEHKAIRNAALEGLARQKVPVDVAPICALLRDPDLTVQSKAIETLGRIRSPETIQHLLPILQDDSEYVRRAAVEVLNLVGDTRAVKDLLNALRDQDWWVRVRAADALGTIGGPKVVEAVLALIRDEDEFIRRLAVEILNTTKDPRAAERLVAALDDPDWWVRERAVDALASLGDTRAVPSLLRLLERDRRARPVVIRALAALGDRRAVPALMRCLKDEDRAVRKEALRALARLADGEHAPEIEAAAAPLREAADEEIRQLADQTVATLQALVSVAREEPTRVAEGGGERPAGAADGPRSLLVQGVEPPAREPPIDPATLEAGSVLGGRYKVVRRVGRGAFGTVVLVEDQAIEDRIVLKILNPQVTANADVVKRFVLELKYARRIAHENVIRIYDFVAIGGSYAMSMEYFESHSLAAELRGAKPLDIARGVRIALQICRGMAVTHRGNLVHRDLKPSNILIGEGDLVKIVDFGLAAAAREGETHLTRTGVILGTPSYMAPEQIRGHRVDPRTDIYSLGVVMYEMFTGRPPYVADDPMAILFKHLEGEPEPPSRANPAVPPALEHVVLKAMARRPEDRYDTMDSLGRALERVLARVEAGA</sequence>
<dbReference type="Pfam" id="PF13646">
    <property type="entry name" value="HEAT_2"/>
    <property type="match status" value="3"/>
</dbReference>
<feature type="binding site" evidence="7">
    <location>
        <position position="558"/>
    </location>
    <ligand>
        <name>ATP</name>
        <dbReference type="ChEBI" id="CHEBI:30616"/>
    </ligand>
</feature>
<keyword evidence="3" id="KW-0808">Transferase</keyword>
<keyword evidence="2" id="KW-0723">Serine/threonine-protein kinase</keyword>
<reference evidence="10 11" key="1">
    <citation type="submission" date="2018-11" db="EMBL/GenBank/DDBJ databases">
        <title>Genomic Encyclopedia of Type Strains, Phase IV (KMG-IV): sequencing the most valuable type-strain genomes for metagenomic binning, comparative biology and taxonomic classification.</title>
        <authorList>
            <person name="Goeker M."/>
        </authorList>
    </citation>
    <scope>NUCLEOTIDE SEQUENCE [LARGE SCALE GENOMIC DNA]</scope>
    <source>
        <strain evidence="10 11">DSM 100275</strain>
    </source>
</reference>
<dbReference type="InterPro" id="IPR011009">
    <property type="entry name" value="Kinase-like_dom_sf"/>
</dbReference>
<feature type="region of interest" description="Disordered" evidence="8">
    <location>
        <begin position="479"/>
        <end position="498"/>
    </location>
</feature>
<feature type="domain" description="Protein kinase" evidence="9">
    <location>
        <begin position="529"/>
        <end position="791"/>
    </location>
</feature>
<dbReference type="SMART" id="SM00567">
    <property type="entry name" value="EZ_HEAT"/>
    <property type="match status" value="8"/>
</dbReference>
<evidence type="ECO:0000313" key="10">
    <source>
        <dbReference type="EMBL" id="ROR32158.1"/>
    </source>
</evidence>
<dbReference type="InterPro" id="IPR021133">
    <property type="entry name" value="HEAT_type_2"/>
</dbReference>
<dbReference type="PROSITE" id="PS50077">
    <property type="entry name" value="HEAT_REPEAT"/>
    <property type="match status" value="1"/>
</dbReference>
<evidence type="ECO:0000256" key="8">
    <source>
        <dbReference type="SAM" id="MobiDB-lite"/>
    </source>
</evidence>
<proteinExistence type="predicted"/>
<dbReference type="PROSITE" id="PS50011">
    <property type="entry name" value="PROTEIN_KINASE_DOM"/>
    <property type="match status" value="1"/>
</dbReference>